<dbReference type="Pfam" id="PF09325">
    <property type="entry name" value="Vps5"/>
    <property type="match status" value="1"/>
</dbReference>
<organism evidence="4 5">
    <name type="scientific">Quercus suber</name>
    <name type="common">Cork oak</name>
    <dbReference type="NCBI Taxonomy" id="58331"/>
    <lineage>
        <taxon>Eukaryota</taxon>
        <taxon>Viridiplantae</taxon>
        <taxon>Streptophyta</taxon>
        <taxon>Embryophyta</taxon>
        <taxon>Tracheophyta</taxon>
        <taxon>Spermatophyta</taxon>
        <taxon>Magnoliopsida</taxon>
        <taxon>eudicotyledons</taxon>
        <taxon>Gunneridae</taxon>
        <taxon>Pentapetalae</taxon>
        <taxon>rosids</taxon>
        <taxon>fabids</taxon>
        <taxon>Fagales</taxon>
        <taxon>Fagaceae</taxon>
        <taxon>Quercus</taxon>
    </lineage>
</organism>
<feature type="coiled-coil region" evidence="1">
    <location>
        <begin position="367"/>
        <end position="440"/>
    </location>
</feature>
<dbReference type="InterPro" id="IPR015404">
    <property type="entry name" value="Vps5_C"/>
</dbReference>
<evidence type="ECO:0000256" key="1">
    <source>
        <dbReference type="SAM" id="Coils"/>
    </source>
</evidence>
<dbReference type="Proteomes" id="UP000237347">
    <property type="component" value="Unassembled WGS sequence"/>
</dbReference>
<dbReference type="PANTHER" id="PTHR46757:SF2">
    <property type="entry name" value="OS05G0346100 PROTEIN"/>
    <property type="match status" value="1"/>
</dbReference>
<evidence type="ECO:0000256" key="2">
    <source>
        <dbReference type="SAM" id="MobiDB-lite"/>
    </source>
</evidence>
<dbReference type="CDD" id="cd07596">
    <property type="entry name" value="BAR_SNX"/>
    <property type="match status" value="1"/>
</dbReference>
<gene>
    <name evidence="4" type="primary">SNX2B_0</name>
    <name evidence="4" type="ORF">CFP56_041284</name>
</gene>
<dbReference type="AlphaFoldDB" id="A0AAW0LJ47"/>
<dbReference type="FunFam" id="3.30.1520.10:FF:000059">
    <property type="entry name" value="Sorting nexin 2B"/>
    <property type="match status" value="1"/>
</dbReference>
<evidence type="ECO:0000259" key="3">
    <source>
        <dbReference type="PROSITE" id="PS50195"/>
    </source>
</evidence>
<dbReference type="PROSITE" id="PS50195">
    <property type="entry name" value="PX"/>
    <property type="match status" value="1"/>
</dbReference>
<keyword evidence="5" id="KW-1185">Reference proteome</keyword>
<sequence>MMCIEETNLHESREEMESLVLDDSSNGQSHSGAKLVLNHDDPLRSSSSSFMDPQNPNSNSISILSSHASFNAFLDPPSYAEAIFTSFDSSSNGHDQIPLFSSSNSNPRSSDFLQISVSDPQKEQELSNSLVPGGTTYYTYLITTRTNLPEFGGSGSEFSVRRRFKDVVTLSDRLSESYRGFFIPLRPDKSVVESQVMAKQEFVEQRRVSLEKYLRRLAAHPVIRRSEELRAVSNDWSSVKPVVVEEDKWFLEKKEKLMEFEQELSNVSQQAESLVKAQQDMGETIGELGLVFVKLTKFETEEAVFDSQRERAGDMKNVATAAVKSSRLYRELNGQTVKHLEKLHEYLGIMLAVNNAFSDRSSALLTVQTLSSDLASLHLKIEKLEAASAKIFGGDRSRLRRIEELKETVRATEDAKICAEREYERIKENIRSELERHDKERHDDFMSMLRGFVVNQENIRSELERHDKERHDDFMSMLRGFVVNQAGYAEKMANVWETLAEETNAYVKDGS</sequence>
<dbReference type="Gene3D" id="3.30.1520.10">
    <property type="entry name" value="Phox-like domain"/>
    <property type="match status" value="1"/>
</dbReference>
<dbReference type="InterPro" id="IPR027267">
    <property type="entry name" value="AH/BAR_dom_sf"/>
</dbReference>
<feature type="region of interest" description="Disordered" evidence="2">
    <location>
        <begin position="1"/>
        <end position="34"/>
    </location>
</feature>
<comment type="caution">
    <text evidence="4">The sequence shown here is derived from an EMBL/GenBank/DDBJ whole genome shotgun (WGS) entry which is preliminary data.</text>
</comment>
<dbReference type="InterPro" id="IPR044279">
    <property type="entry name" value="SNX2A/B"/>
</dbReference>
<accession>A0AAW0LJ47</accession>
<dbReference type="EMBL" id="PKMF04000084">
    <property type="protein sequence ID" value="KAK7851657.1"/>
    <property type="molecule type" value="Genomic_DNA"/>
</dbReference>
<dbReference type="InterPro" id="IPR036871">
    <property type="entry name" value="PX_dom_sf"/>
</dbReference>
<dbReference type="Gene3D" id="1.20.1270.60">
    <property type="entry name" value="Arfaptin homology (AH) domain/BAR domain"/>
    <property type="match status" value="2"/>
</dbReference>
<dbReference type="InterPro" id="IPR001683">
    <property type="entry name" value="PX_dom"/>
</dbReference>
<dbReference type="SMART" id="SM00312">
    <property type="entry name" value="PX"/>
    <property type="match status" value="1"/>
</dbReference>
<dbReference type="Pfam" id="PF00787">
    <property type="entry name" value="PX"/>
    <property type="match status" value="1"/>
</dbReference>
<dbReference type="GO" id="GO:0005768">
    <property type="term" value="C:endosome"/>
    <property type="evidence" value="ECO:0007669"/>
    <property type="project" value="UniProtKB-ARBA"/>
</dbReference>
<evidence type="ECO:0000313" key="4">
    <source>
        <dbReference type="EMBL" id="KAK7851657.1"/>
    </source>
</evidence>
<dbReference type="GO" id="GO:0016020">
    <property type="term" value="C:membrane"/>
    <property type="evidence" value="ECO:0007669"/>
    <property type="project" value="UniProtKB-ARBA"/>
</dbReference>
<feature type="coiled-coil region" evidence="1">
    <location>
        <begin position="250"/>
        <end position="277"/>
    </location>
</feature>
<keyword evidence="1" id="KW-0175">Coiled coil</keyword>
<dbReference type="SUPFAM" id="SSF64268">
    <property type="entry name" value="PX domain"/>
    <property type="match status" value="1"/>
</dbReference>
<protein>
    <submittedName>
        <fullName evidence="4">Sorting nexin 2b</fullName>
    </submittedName>
</protein>
<feature type="compositionally biased region" description="Basic and acidic residues" evidence="2">
    <location>
        <begin position="7"/>
        <end position="16"/>
    </location>
</feature>
<dbReference type="PANTHER" id="PTHR46757">
    <property type="entry name" value="SORTING NEXIN-RELATED"/>
    <property type="match status" value="1"/>
</dbReference>
<reference evidence="4 5" key="1">
    <citation type="journal article" date="2018" name="Sci. Data">
        <title>The draft genome sequence of cork oak.</title>
        <authorList>
            <person name="Ramos A.M."/>
            <person name="Usie A."/>
            <person name="Barbosa P."/>
            <person name="Barros P.M."/>
            <person name="Capote T."/>
            <person name="Chaves I."/>
            <person name="Simoes F."/>
            <person name="Abreu I."/>
            <person name="Carrasquinho I."/>
            <person name="Faro C."/>
            <person name="Guimaraes J.B."/>
            <person name="Mendonca D."/>
            <person name="Nobrega F."/>
            <person name="Rodrigues L."/>
            <person name="Saibo N.J.M."/>
            <person name="Varela M.C."/>
            <person name="Egas C."/>
            <person name="Matos J."/>
            <person name="Miguel C.M."/>
            <person name="Oliveira M.M."/>
            <person name="Ricardo C.P."/>
            <person name="Goncalves S."/>
        </authorList>
    </citation>
    <scope>NUCLEOTIDE SEQUENCE [LARGE SCALE GENOMIC DNA]</scope>
    <source>
        <strain evidence="5">cv. HL8</strain>
    </source>
</reference>
<proteinExistence type="predicted"/>
<evidence type="ECO:0000313" key="5">
    <source>
        <dbReference type="Proteomes" id="UP000237347"/>
    </source>
</evidence>
<dbReference type="GO" id="GO:0035091">
    <property type="term" value="F:phosphatidylinositol binding"/>
    <property type="evidence" value="ECO:0007669"/>
    <property type="project" value="InterPro"/>
</dbReference>
<feature type="domain" description="PX" evidence="3">
    <location>
        <begin position="118"/>
        <end position="240"/>
    </location>
</feature>
<name>A0AAW0LJ47_QUESU</name>